<dbReference type="Proteomes" id="UP000054549">
    <property type="component" value="Unassembled WGS sequence"/>
</dbReference>
<keyword evidence="2" id="KW-1185">Reference proteome</keyword>
<dbReference type="InParanoid" id="A0A0C2WYV3"/>
<dbReference type="EMBL" id="KN818282">
    <property type="protein sequence ID" value="KIL61578.1"/>
    <property type="molecule type" value="Genomic_DNA"/>
</dbReference>
<proteinExistence type="predicted"/>
<organism evidence="1 2">
    <name type="scientific">Amanita muscaria (strain Koide BX008)</name>
    <dbReference type="NCBI Taxonomy" id="946122"/>
    <lineage>
        <taxon>Eukaryota</taxon>
        <taxon>Fungi</taxon>
        <taxon>Dikarya</taxon>
        <taxon>Basidiomycota</taxon>
        <taxon>Agaricomycotina</taxon>
        <taxon>Agaricomycetes</taxon>
        <taxon>Agaricomycetidae</taxon>
        <taxon>Agaricales</taxon>
        <taxon>Pluteineae</taxon>
        <taxon>Amanitaceae</taxon>
        <taxon>Amanita</taxon>
    </lineage>
</organism>
<protein>
    <submittedName>
        <fullName evidence="1">Uncharacterized protein</fullName>
    </submittedName>
</protein>
<accession>A0A0C2WYV3</accession>
<sequence length="95" mass="10519">MTRQISLLPMSMAAADITSFSLSEKQHKKRQKIDKSLETMLEVLNSGTATRHPLVQSTFGSAARISQISQFEAIKTSSWNWQSSRVGSCIVFPSS</sequence>
<name>A0A0C2WYV3_AMAMK</name>
<reference evidence="1 2" key="1">
    <citation type="submission" date="2014-04" db="EMBL/GenBank/DDBJ databases">
        <title>Evolutionary Origins and Diversification of the Mycorrhizal Mutualists.</title>
        <authorList>
            <consortium name="DOE Joint Genome Institute"/>
            <consortium name="Mycorrhizal Genomics Consortium"/>
            <person name="Kohler A."/>
            <person name="Kuo A."/>
            <person name="Nagy L.G."/>
            <person name="Floudas D."/>
            <person name="Copeland A."/>
            <person name="Barry K.W."/>
            <person name="Cichocki N."/>
            <person name="Veneault-Fourrey C."/>
            <person name="LaButti K."/>
            <person name="Lindquist E.A."/>
            <person name="Lipzen A."/>
            <person name="Lundell T."/>
            <person name="Morin E."/>
            <person name="Murat C."/>
            <person name="Riley R."/>
            <person name="Ohm R."/>
            <person name="Sun H."/>
            <person name="Tunlid A."/>
            <person name="Henrissat B."/>
            <person name="Grigoriev I.V."/>
            <person name="Hibbett D.S."/>
            <person name="Martin F."/>
        </authorList>
    </citation>
    <scope>NUCLEOTIDE SEQUENCE [LARGE SCALE GENOMIC DNA]</scope>
    <source>
        <strain evidence="1 2">Koide BX008</strain>
    </source>
</reference>
<evidence type="ECO:0000313" key="1">
    <source>
        <dbReference type="EMBL" id="KIL61578.1"/>
    </source>
</evidence>
<evidence type="ECO:0000313" key="2">
    <source>
        <dbReference type="Proteomes" id="UP000054549"/>
    </source>
</evidence>
<dbReference type="AlphaFoldDB" id="A0A0C2WYV3"/>
<dbReference type="HOGENOM" id="CLU_2372327_0_0_1"/>
<gene>
    <name evidence="1" type="ORF">M378DRAFT_850172</name>
</gene>